<dbReference type="GO" id="GO:0005737">
    <property type="term" value="C:cytoplasm"/>
    <property type="evidence" value="ECO:0007669"/>
    <property type="project" value="TreeGrafter"/>
</dbReference>
<evidence type="ECO:0000256" key="2">
    <source>
        <dbReference type="ARBA" id="ARBA00012425"/>
    </source>
</evidence>
<feature type="domain" description="Protein kinase" evidence="13">
    <location>
        <begin position="4"/>
        <end position="325"/>
    </location>
</feature>
<dbReference type="InterPro" id="IPR011009">
    <property type="entry name" value="Kinase-like_dom_sf"/>
</dbReference>
<dbReference type="GO" id="GO:0030332">
    <property type="term" value="F:cyclin binding"/>
    <property type="evidence" value="ECO:0007669"/>
    <property type="project" value="TreeGrafter"/>
</dbReference>
<feature type="transmembrane region" description="Helical" evidence="12">
    <location>
        <begin position="232"/>
        <end position="252"/>
    </location>
</feature>
<keyword evidence="4" id="KW-0808">Transferase</keyword>
<evidence type="ECO:0000256" key="3">
    <source>
        <dbReference type="ARBA" id="ARBA00022527"/>
    </source>
</evidence>
<comment type="similarity">
    <text evidence="1">Belongs to the protein kinase superfamily. CMGC Ser/Thr protein kinase family. CDC2/CDKX subfamily.</text>
</comment>
<dbReference type="InterPro" id="IPR000719">
    <property type="entry name" value="Prot_kinase_dom"/>
</dbReference>
<keyword evidence="12" id="KW-1133">Transmembrane helix</keyword>
<comment type="catalytic activity">
    <reaction evidence="9">
        <text>L-seryl-[protein] + ATP = O-phospho-L-seryl-[protein] + ADP + H(+)</text>
        <dbReference type="Rhea" id="RHEA:17989"/>
        <dbReference type="Rhea" id="RHEA-COMP:9863"/>
        <dbReference type="Rhea" id="RHEA-COMP:11604"/>
        <dbReference type="ChEBI" id="CHEBI:15378"/>
        <dbReference type="ChEBI" id="CHEBI:29999"/>
        <dbReference type="ChEBI" id="CHEBI:30616"/>
        <dbReference type="ChEBI" id="CHEBI:83421"/>
        <dbReference type="ChEBI" id="CHEBI:456216"/>
        <dbReference type="EC" id="2.7.11.22"/>
    </reaction>
</comment>
<gene>
    <name evidence="14" type="ORF">C5167_045434</name>
</gene>
<dbReference type="Proteomes" id="UP000316621">
    <property type="component" value="Chromosome 11"/>
</dbReference>
<evidence type="ECO:0000256" key="4">
    <source>
        <dbReference type="ARBA" id="ARBA00022679"/>
    </source>
</evidence>
<reference evidence="14 15" key="1">
    <citation type="journal article" date="2018" name="Science">
        <title>The opium poppy genome and morphinan production.</title>
        <authorList>
            <person name="Guo L."/>
            <person name="Winzer T."/>
            <person name="Yang X."/>
            <person name="Li Y."/>
            <person name="Ning Z."/>
            <person name="He Z."/>
            <person name="Teodor R."/>
            <person name="Lu Y."/>
            <person name="Bowser T.A."/>
            <person name="Graham I.A."/>
            <person name="Ye K."/>
        </authorList>
    </citation>
    <scope>NUCLEOTIDE SEQUENCE [LARGE SCALE GENOMIC DNA]</scope>
    <source>
        <strain evidence="15">cv. HN1</strain>
        <tissue evidence="14">Leaves</tissue>
    </source>
</reference>
<dbReference type="EC" id="2.7.11.22" evidence="2"/>
<evidence type="ECO:0000256" key="9">
    <source>
        <dbReference type="ARBA" id="ARBA00048367"/>
    </source>
</evidence>
<dbReference type="SUPFAM" id="SSF56112">
    <property type="entry name" value="Protein kinase-like (PK-like)"/>
    <property type="match status" value="1"/>
</dbReference>
<keyword evidence="15" id="KW-1185">Reference proteome</keyword>
<evidence type="ECO:0000256" key="6">
    <source>
        <dbReference type="ARBA" id="ARBA00022777"/>
    </source>
</evidence>
<accession>A0A4Y7LEJ9</accession>
<keyword evidence="3 11" id="KW-0723">Serine/threonine-protein kinase</keyword>
<proteinExistence type="inferred from homology"/>
<evidence type="ECO:0000259" key="13">
    <source>
        <dbReference type="PROSITE" id="PS50011"/>
    </source>
</evidence>
<dbReference type="InterPro" id="IPR017441">
    <property type="entry name" value="Protein_kinase_ATP_BS"/>
</dbReference>
<evidence type="ECO:0000256" key="8">
    <source>
        <dbReference type="ARBA" id="ARBA00047811"/>
    </source>
</evidence>
<dbReference type="Pfam" id="PF00069">
    <property type="entry name" value="Pkinase"/>
    <property type="match status" value="1"/>
</dbReference>
<evidence type="ECO:0000256" key="1">
    <source>
        <dbReference type="ARBA" id="ARBA00006485"/>
    </source>
</evidence>
<keyword evidence="12" id="KW-0472">Membrane</keyword>
<dbReference type="PANTHER" id="PTHR24056:SF254">
    <property type="entry name" value="CYCLIN-DEPENDENT KINASE 2"/>
    <property type="match status" value="1"/>
</dbReference>
<organism evidence="14 15">
    <name type="scientific">Papaver somniferum</name>
    <name type="common">Opium poppy</name>
    <dbReference type="NCBI Taxonomy" id="3469"/>
    <lineage>
        <taxon>Eukaryota</taxon>
        <taxon>Viridiplantae</taxon>
        <taxon>Streptophyta</taxon>
        <taxon>Embryophyta</taxon>
        <taxon>Tracheophyta</taxon>
        <taxon>Spermatophyta</taxon>
        <taxon>Magnoliopsida</taxon>
        <taxon>Ranunculales</taxon>
        <taxon>Papaveraceae</taxon>
        <taxon>Papaveroideae</taxon>
        <taxon>Papaver</taxon>
    </lineage>
</organism>
<sequence>MEKYHKLQKVGEGTYGKVYKAIDKTTGQIVALKKTRLSMYEEGVPSTAIREVSLLKMLSQSIHVVKLLCVEYLEKNGNPLLYLVFEYLDTDLKKFINCHRKGPDAGPLPPPLIQNFMYQLCKGIEYCHGHGVLHRDLKPHNLLLDKEKGILKIADLGLGRAYIVPMKHYTHEILTLWYRAPEILLGSKHYSCSVDMWSVGCILAELERREALFKGDSELQQLLRIFGKQASFAPLAMPCIIAVFFYFFLLFGDHADRLLGTPTEEQWPGVTSLKDWHEYPQWKPQSLVHAVPSLEPEGVDLLSKMLQLDPGKRISAKEALDHPYFATLDKSQFYSVSDTPCSRNF</sequence>
<evidence type="ECO:0000256" key="11">
    <source>
        <dbReference type="RuleBase" id="RU000304"/>
    </source>
</evidence>
<dbReference type="GO" id="GO:0010468">
    <property type="term" value="P:regulation of gene expression"/>
    <property type="evidence" value="ECO:0007669"/>
    <property type="project" value="TreeGrafter"/>
</dbReference>
<evidence type="ECO:0000256" key="10">
    <source>
        <dbReference type="PROSITE-ProRule" id="PRU10141"/>
    </source>
</evidence>
<dbReference type="GO" id="GO:0005634">
    <property type="term" value="C:nucleus"/>
    <property type="evidence" value="ECO:0007669"/>
    <property type="project" value="TreeGrafter"/>
</dbReference>
<dbReference type="GO" id="GO:0007165">
    <property type="term" value="P:signal transduction"/>
    <property type="evidence" value="ECO:0007669"/>
    <property type="project" value="TreeGrafter"/>
</dbReference>
<evidence type="ECO:0000256" key="12">
    <source>
        <dbReference type="SAM" id="Phobius"/>
    </source>
</evidence>
<evidence type="ECO:0000313" key="15">
    <source>
        <dbReference type="Proteomes" id="UP000316621"/>
    </source>
</evidence>
<comment type="catalytic activity">
    <reaction evidence="8">
        <text>L-threonyl-[protein] + ATP = O-phospho-L-threonyl-[protein] + ADP + H(+)</text>
        <dbReference type="Rhea" id="RHEA:46608"/>
        <dbReference type="Rhea" id="RHEA-COMP:11060"/>
        <dbReference type="Rhea" id="RHEA-COMP:11605"/>
        <dbReference type="ChEBI" id="CHEBI:15378"/>
        <dbReference type="ChEBI" id="CHEBI:30013"/>
        <dbReference type="ChEBI" id="CHEBI:30616"/>
        <dbReference type="ChEBI" id="CHEBI:61977"/>
        <dbReference type="ChEBI" id="CHEBI:456216"/>
        <dbReference type="EC" id="2.7.11.22"/>
    </reaction>
</comment>
<evidence type="ECO:0000256" key="5">
    <source>
        <dbReference type="ARBA" id="ARBA00022741"/>
    </source>
</evidence>
<dbReference type="GO" id="GO:0000307">
    <property type="term" value="C:cyclin-dependent protein kinase holoenzyme complex"/>
    <property type="evidence" value="ECO:0007669"/>
    <property type="project" value="TreeGrafter"/>
</dbReference>
<dbReference type="Gene3D" id="1.10.510.10">
    <property type="entry name" value="Transferase(Phosphotransferase) domain 1"/>
    <property type="match status" value="1"/>
</dbReference>
<evidence type="ECO:0000256" key="7">
    <source>
        <dbReference type="ARBA" id="ARBA00022840"/>
    </source>
</evidence>
<name>A0A4Y7LEJ9_PAPSO</name>
<keyword evidence="12" id="KW-0812">Transmembrane</keyword>
<dbReference type="SMART" id="SM00220">
    <property type="entry name" value="S_TKc"/>
    <property type="match status" value="1"/>
</dbReference>
<dbReference type="GO" id="GO:0004693">
    <property type="term" value="F:cyclin-dependent protein serine/threonine kinase activity"/>
    <property type="evidence" value="ECO:0007669"/>
    <property type="project" value="UniProtKB-EC"/>
</dbReference>
<dbReference type="Gene3D" id="3.30.200.20">
    <property type="entry name" value="Phosphorylase Kinase, domain 1"/>
    <property type="match status" value="1"/>
</dbReference>
<evidence type="ECO:0000313" key="14">
    <source>
        <dbReference type="EMBL" id="RZC82649.1"/>
    </source>
</evidence>
<dbReference type="EMBL" id="CM010725">
    <property type="protein sequence ID" value="RZC82649.1"/>
    <property type="molecule type" value="Genomic_DNA"/>
</dbReference>
<dbReference type="PROSITE" id="PS00108">
    <property type="entry name" value="PROTEIN_KINASE_ST"/>
    <property type="match status" value="1"/>
</dbReference>
<keyword evidence="7 10" id="KW-0067">ATP-binding</keyword>
<dbReference type="GO" id="GO:0000082">
    <property type="term" value="P:G1/S transition of mitotic cell cycle"/>
    <property type="evidence" value="ECO:0007669"/>
    <property type="project" value="TreeGrafter"/>
</dbReference>
<dbReference type="InterPro" id="IPR050108">
    <property type="entry name" value="CDK"/>
</dbReference>
<dbReference type="GO" id="GO:0010389">
    <property type="term" value="P:regulation of G2/M transition of mitotic cell cycle"/>
    <property type="evidence" value="ECO:0007669"/>
    <property type="project" value="TreeGrafter"/>
</dbReference>
<dbReference type="InterPro" id="IPR008271">
    <property type="entry name" value="Ser/Thr_kinase_AS"/>
</dbReference>
<dbReference type="STRING" id="3469.A0A4Y7LEJ9"/>
<dbReference type="PANTHER" id="PTHR24056">
    <property type="entry name" value="CELL DIVISION PROTEIN KINASE"/>
    <property type="match status" value="1"/>
</dbReference>
<protein>
    <recommendedName>
        <fullName evidence="2">cyclin-dependent kinase</fullName>
        <ecNumber evidence="2">2.7.11.22</ecNumber>
    </recommendedName>
</protein>
<keyword evidence="5 10" id="KW-0547">Nucleotide-binding</keyword>
<feature type="binding site" evidence="10">
    <location>
        <position position="33"/>
    </location>
    <ligand>
        <name>ATP</name>
        <dbReference type="ChEBI" id="CHEBI:30616"/>
    </ligand>
</feature>
<dbReference type="PROSITE" id="PS50011">
    <property type="entry name" value="PROTEIN_KINASE_DOM"/>
    <property type="match status" value="1"/>
</dbReference>
<dbReference type="OMA" id="KFINCHR"/>
<dbReference type="FunFam" id="3.30.200.20:FF:000927">
    <property type="entry name" value="Cyclin-dependent kinase 2"/>
    <property type="match status" value="1"/>
</dbReference>
<dbReference type="AlphaFoldDB" id="A0A4Y7LEJ9"/>
<dbReference type="GO" id="GO:0005524">
    <property type="term" value="F:ATP binding"/>
    <property type="evidence" value="ECO:0007669"/>
    <property type="project" value="UniProtKB-UniRule"/>
</dbReference>
<dbReference type="Gramene" id="RZC82649">
    <property type="protein sequence ID" value="RZC82649"/>
    <property type="gene ID" value="C5167_045434"/>
</dbReference>
<dbReference type="PROSITE" id="PS00107">
    <property type="entry name" value="PROTEIN_KINASE_ATP"/>
    <property type="match status" value="1"/>
</dbReference>
<dbReference type="FunFam" id="1.10.510.10:FF:000624">
    <property type="entry name" value="Mitogen-activated protein kinase"/>
    <property type="match status" value="1"/>
</dbReference>
<keyword evidence="6" id="KW-0418">Kinase</keyword>